<protein>
    <submittedName>
        <fullName evidence="1">ORF83 p45</fullName>
    </submittedName>
</protein>
<gene>
    <name evidence="1" type="primary">orf83</name>
</gene>
<sequence>MFGCRIDSVAYNGGVWFVVCGFNVIRQTVSICLTQTHWIIYKVWRTTMDNSTQYDVDYNLKFFKLCETRGFDTTHVTFTCSLTAYEIDTLTFLLAEYFNQQHLFKFDKLTFFNQYKYVIDVIKRDYEQKTDSEAEVKQIFRLFIDNDFIGQVPSFQVIMKSVQPYYKPIEGVCVEFCEECAPKHKLECIRCRATYMSEALSLLDSSLQEGWDIFFRPMLGLPLLFFALFKTNMSEVDQEVFNVDSIVTNTLLQFFYNLLADKATPQYWNFKKCNPLIESCREYMLGVQNIEYLLVNLNNSTYNTKMYTPLRQFMEKNFSAKQIGKLIHKIFNGFYLRVFLEAKKRNDERVVNKGAKGVIVCNPADLELRNVCRVLFREYGEEEFEAMIEKLGAIKGQLFAEITSNFVIPKQCVVRLFNKYNLKNDVGRLMQKSVRLGVI</sequence>
<name>A0A097P0R4_GVCP</name>
<dbReference type="Pfam" id="PF04878">
    <property type="entry name" value="Baculo_p48"/>
    <property type="match status" value="1"/>
</dbReference>
<evidence type="ECO:0000313" key="1">
    <source>
        <dbReference type="EMBL" id="AIU36730.1"/>
    </source>
</evidence>
<reference evidence="1" key="1">
    <citation type="journal article" date="2014" name="Proc. Natl. Acad. Sci. U.S.A.">
        <title>Baculovirus resistance in codling moth is virus isolate-dependent and the consequence of a mutation in viral gene pe38.</title>
        <authorList>
            <person name="Gebhardt M.M."/>
            <person name="Eberle K.E."/>
            <person name="Radtke P."/>
            <person name="Jehle J.A."/>
        </authorList>
    </citation>
    <scope>NUCLEOTIDE SEQUENCE</scope>
    <source>
        <strain evidence="1">CpGV-S</strain>
    </source>
</reference>
<proteinExistence type="predicted"/>
<organismHost>
    <name type="scientific">Cydia pomonella</name>
    <name type="common">Codling moth</name>
    <dbReference type="NCBI Taxonomy" id="82600"/>
</organismHost>
<organism evidence="1">
    <name type="scientific">Cydia pomonella granulosis virus</name>
    <name type="common">CpGV</name>
    <name type="synonym">Cydia pomonella granulovirus</name>
    <dbReference type="NCBI Taxonomy" id="28289"/>
    <lineage>
        <taxon>Viruses</taxon>
        <taxon>Viruses incertae sedis</taxon>
        <taxon>Naldaviricetes</taxon>
        <taxon>Lefavirales</taxon>
        <taxon>Baculoviridae</taxon>
        <taxon>Betabaculovirus</taxon>
        <taxon>Betabaculovirus cypomonellae</taxon>
    </lineage>
</organism>
<dbReference type="EMBL" id="KM217573">
    <property type="protein sequence ID" value="AIU36730.1"/>
    <property type="molecule type" value="Genomic_DNA"/>
</dbReference>
<dbReference type="InterPro" id="IPR006962">
    <property type="entry name" value="P48_Baculovir"/>
</dbReference>
<accession>A0A097P0R4</accession>